<keyword evidence="4" id="KW-1185">Reference proteome</keyword>
<dbReference type="OrthoDB" id="1402104at2759"/>
<sequence length="203" mass="22757">MEESVFSSPLEGLSRVRSEEGKILTQPFLDICKNLLPVVDKFGGAFSVVKSDVGGNISRLESKYQSNPSEYRFLYSLVQKEVEAKTEKASSSCTCGLLWLTRSMDYTVKLFSNLQEHQDWSMQRACTDSYKKTLKNWHGWVATSSFNLAIKLAPDRKKFMETISPNGTRDIGPDIEKFCAGFSSVLAENHKFLASVGMDNLEG</sequence>
<evidence type="ECO:0000256" key="1">
    <source>
        <dbReference type="ARBA" id="ARBA00022448"/>
    </source>
</evidence>
<dbReference type="GO" id="GO:0016020">
    <property type="term" value="C:membrane"/>
    <property type="evidence" value="ECO:0007669"/>
    <property type="project" value="TreeGrafter"/>
</dbReference>
<dbReference type="GO" id="GO:0005829">
    <property type="term" value="C:cytosol"/>
    <property type="evidence" value="ECO:0007669"/>
    <property type="project" value="TreeGrafter"/>
</dbReference>
<dbReference type="AlphaFoldDB" id="A0A4P1RIJ7"/>
<name>A0A4P1RIJ7_LUPAN</name>
<dbReference type="Proteomes" id="UP000188354">
    <property type="component" value="Chromosome LG05"/>
</dbReference>
<evidence type="ECO:0000313" key="4">
    <source>
        <dbReference type="Proteomes" id="UP000188354"/>
    </source>
</evidence>
<dbReference type="GO" id="GO:1902388">
    <property type="term" value="F:ceramide 1-phosphate transfer activity"/>
    <property type="evidence" value="ECO:0007669"/>
    <property type="project" value="TreeGrafter"/>
</dbReference>
<dbReference type="FunFam" id="1.10.3520.10:FF:000001">
    <property type="entry name" value="Pleckstrin domain-containing family A member 8"/>
    <property type="match status" value="1"/>
</dbReference>
<keyword evidence="1" id="KW-0813">Transport</keyword>
<organism evidence="3 4">
    <name type="scientific">Lupinus angustifolius</name>
    <name type="common">Narrow-leaved blue lupine</name>
    <dbReference type="NCBI Taxonomy" id="3871"/>
    <lineage>
        <taxon>Eukaryota</taxon>
        <taxon>Viridiplantae</taxon>
        <taxon>Streptophyta</taxon>
        <taxon>Embryophyta</taxon>
        <taxon>Tracheophyta</taxon>
        <taxon>Spermatophyta</taxon>
        <taxon>Magnoliopsida</taxon>
        <taxon>eudicotyledons</taxon>
        <taxon>Gunneridae</taxon>
        <taxon>Pentapetalae</taxon>
        <taxon>rosids</taxon>
        <taxon>fabids</taxon>
        <taxon>Fabales</taxon>
        <taxon>Fabaceae</taxon>
        <taxon>Papilionoideae</taxon>
        <taxon>50 kb inversion clade</taxon>
        <taxon>genistoids sensu lato</taxon>
        <taxon>core genistoids</taxon>
        <taxon>Genisteae</taxon>
        <taxon>Lupinus</taxon>
    </lineage>
</organism>
<dbReference type="PANTHER" id="PTHR10219">
    <property type="entry name" value="GLYCOLIPID TRANSFER PROTEIN-RELATED"/>
    <property type="match status" value="1"/>
</dbReference>
<accession>A0A4P1RIJ7</accession>
<reference evidence="3 4" key="1">
    <citation type="journal article" date="2017" name="Plant Biotechnol. J.">
        <title>A comprehensive draft genome sequence for lupin (Lupinus angustifolius), an emerging health food: insights into plant-microbe interactions and legume evolution.</title>
        <authorList>
            <person name="Hane J.K."/>
            <person name="Ming Y."/>
            <person name="Kamphuis L.G."/>
            <person name="Nelson M.N."/>
            <person name="Garg G."/>
            <person name="Atkins C.A."/>
            <person name="Bayer P.E."/>
            <person name="Bravo A."/>
            <person name="Bringans S."/>
            <person name="Cannon S."/>
            <person name="Edwards D."/>
            <person name="Foley R."/>
            <person name="Gao L.L."/>
            <person name="Harrison M.J."/>
            <person name="Huang W."/>
            <person name="Hurgobin B."/>
            <person name="Li S."/>
            <person name="Liu C.W."/>
            <person name="McGrath A."/>
            <person name="Morahan G."/>
            <person name="Murray J."/>
            <person name="Weller J."/>
            <person name="Jian J."/>
            <person name="Singh K.B."/>
        </authorList>
    </citation>
    <scope>NUCLEOTIDE SEQUENCE [LARGE SCALE GENOMIC DNA]</scope>
    <source>
        <strain evidence="4">cv. Tanjil</strain>
        <tissue evidence="3">Whole plant</tissue>
    </source>
</reference>
<dbReference type="InterPro" id="IPR014830">
    <property type="entry name" value="Glycolipid_transfer_prot_dom"/>
</dbReference>
<dbReference type="InterPro" id="IPR036497">
    <property type="entry name" value="GLTP_sf"/>
</dbReference>
<dbReference type="SUPFAM" id="SSF110004">
    <property type="entry name" value="Glycolipid transfer protein, GLTP"/>
    <property type="match status" value="1"/>
</dbReference>
<feature type="domain" description="Glycolipid transfer protein" evidence="2">
    <location>
        <begin position="23"/>
        <end position="164"/>
    </location>
</feature>
<evidence type="ECO:0000259" key="2">
    <source>
        <dbReference type="Pfam" id="PF08718"/>
    </source>
</evidence>
<evidence type="ECO:0000313" key="3">
    <source>
        <dbReference type="EMBL" id="OIW11254.1"/>
    </source>
</evidence>
<dbReference type="Gramene" id="OIW11254">
    <property type="protein sequence ID" value="OIW11254"/>
    <property type="gene ID" value="TanjilG_28345"/>
</dbReference>
<proteinExistence type="predicted"/>
<dbReference type="EMBL" id="CM007365">
    <property type="protein sequence ID" value="OIW11254.1"/>
    <property type="molecule type" value="Genomic_DNA"/>
</dbReference>
<gene>
    <name evidence="3" type="ORF">TanjilG_28345</name>
</gene>
<dbReference type="Gene3D" id="1.10.3520.10">
    <property type="entry name" value="Glycolipid transfer protein"/>
    <property type="match status" value="1"/>
</dbReference>
<dbReference type="Pfam" id="PF08718">
    <property type="entry name" value="GLTP"/>
    <property type="match status" value="1"/>
</dbReference>
<protein>
    <recommendedName>
        <fullName evidence="2">Glycolipid transfer protein domain-containing protein</fullName>
    </recommendedName>
</protein>
<dbReference type="PANTHER" id="PTHR10219:SF25">
    <property type="entry name" value="PLECKSTRIN HOMOLOGY DOMAIN-CONTAINING FAMILY A MEMBER 8"/>
    <property type="match status" value="1"/>
</dbReference>
<dbReference type="GO" id="GO:1902387">
    <property type="term" value="F:ceramide 1-phosphate binding"/>
    <property type="evidence" value="ECO:0007669"/>
    <property type="project" value="TreeGrafter"/>
</dbReference>